<dbReference type="AlphaFoldDB" id="A0A078BE57"/>
<keyword evidence="4" id="KW-1185">Reference proteome</keyword>
<reference evidence="3 4" key="1">
    <citation type="submission" date="2014-06" db="EMBL/GenBank/DDBJ databases">
        <authorList>
            <person name="Swart Estienne"/>
        </authorList>
    </citation>
    <scope>NUCLEOTIDE SEQUENCE [LARGE SCALE GENOMIC DNA]</scope>
    <source>
        <strain evidence="3 4">130c</strain>
    </source>
</reference>
<organism evidence="3 4">
    <name type="scientific">Stylonychia lemnae</name>
    <name type="common">Ciliate</name>
    <dbReference type="NCBI Taxonomy" id="5949"/>
    <lineage>
        <taxon>Eukaryota</taxon>
        <taxon>Sar</taxon>
        <taxon>Alveolata</taxon>
        <taxon>Ciliophora</taxon>
        <taxon>Intramacronucleata</taxon>
        <taxon>Spirotrichea</taxon>
        <taxon>Stichotrichia</taxon>
        <taxon>Sporadotrichida</taxon>
        <taxon>Oxytrichidae</taxon>
        <taxon>Stylonychinae</taxon>
        <taxon>Stylonychia</taxon>
    </lineage>
</organism>
<evidence type="ECO:0000313" key="3">
    <source>
        <dbReference type="EMBL" id="CDW91848.1"/>
    </source>
</evidence>
<dbReference type="EMBL" id="CCKQ01019815">
    <property type="protein sequence ID" value="CDW91848.1"/>
    <property type="molecule type" value="Genomic_DNA"/>
</dbReference>
<evidence type="ECO:0000256" key="2">
    <source>
        <dbReference type="SAM" id="Phobius"/>
    </source>
</evidence>
<evidence type="ECO:0000256" key="1">
    <source>
        <dbReference type="SAM" id="MobiDB-lite"/>
    </source>
</evidence>
<gene>
    <name evidence="3" type="primary">Contig19800.g20999</name>
    <name evidence="3" type="ORF">STYLEM_21009</name>
</gene>
<feature type="transmembrane region" description="Helical" evidence="2">
    <location>
        <begin position="268"/>
        <end position="290"/>
    </location>
</feature>
<dbReference type="Proteomes" id="UP000039865">
    <property type="component" value="Unassembled WGS sequence"/>
</dbReference>
<proteinExistence type="predicted"/>
<name>A0A078BE57_STYLE</name>
<protein>
    <recommendedName>
        <fullName evidence="5">Transmembrane protein</fullName>
    </recommendedName>
</protein>
<keyword evidence="2" id="KW-0812">Transmembrane</keyword>
<sequence length="291" mass="34110">MSQQQKQLEEYRKKQEEKFKLKQEQAATQPSLLKTGSQLSNNSAANVDHKGQEKEMYDLNQSLNKDDQETGDIELKTIKSMQVLNNGNFGENDEEAREFKKKKMNAFIGSYDNLAYAQQREESQFQRIKLQQDHPISILKAPDHHKHRAVMIDEEQNNVHFLITDNRSRHNDDRSSQQSRRVISKINKTRSIASSNRSVRSVMSKHSTHSLRDKDGEHAEPLIENLSQLTFQNNNRNSISEINVHDEMDDRNSYRLCCFKERRIHKRYIYIGLITLLLLAAYLIIVFLYFL</sequence>
<feature type="region of interest" description="Disordered" evidence="1">
    <location>
        <begin position="1"/>
        <end position="52"/>
    </location>
</feature>
<evidence type="ECO:0008006" key="5">
    <source>
        <dbReference type="Google" id="ProtNLM"/>
    </source>
</evidence>
<dbReference type="InParanoid" id="A0A078BE57"/>
<feature type="region of interest" description="Disordered" evidence="1">
    <location>
        <begin position="195"/>
        <end position="217"/>
    </location>
</feature>
<feature type="compositionally biased region" description="Polar residues" evidence="1">
    <location>
        <begin position="26"/>
        <end position="45"/>
    </location>
</feature>
<keyword evidence="2" id="KW-1133">Transmembrane helix</keyword>
<feature type="compositionally biased region" description="Polar residues" evidence="1">
    <location>
        <begin position="195"/>
        <end position="205"/>
    </location>
</feature>
<accession>A0A078BE57</accession>
<feature type="compositionally biased region" description="Basic and acidic residues" evidence="1">
    <location>
        <begin position="7"/>
        <end position="23"/>
    </location>
</feature>
<evidence type="ECO:0000313" key="4">
    <source>
        <dbReference type="Proteomes" id="UP000039865"/>
    </source>
</evidence>
<keyword evidence="2" id="KW-0472">Membrane</keyword>